<organism evidence="1 2">
    <name type="scientific">Candida boidinii</name>
    <name type="common">Yeast</name>
    <dbReference type="NCBI Taxonomy" id="5477"/>
    <lineage>
        <taxon>Eukaryota</taxon>
        <taxon>Fungi</taxon>
        <taxon>Dikarya</taxon>
        <taxon>Ascomycota</taxon>
        <taxon>Saccharomycotina</taxon>
        <taxon>Pichiomycetes</taxon>
        <taxon>Pichiales</taxon>
        <taxon>Pichiaceae</taxon>
        <taxon>Ogataea</taxon>
        <taxon>Ogataea/Candida clade</taxon>
    </lineage>
</organism>
<evidence type="ECO:0000313" key="1">
    <source>
        <dbReference type="EMBL" id="GME96119.1"/>
    </source>
</evidence>
<dbReference type="EMBL" id="BSXV01002569">
    <property type="protein sequence ID" value="GME96119.1"/>
    <property type="molecule type" value="Genomic_DNA"/>
</dbReference>
<evidence type="ECO:0000313" key="2">
    <source>
        <dbReference type="Proteomes" id="UP001165101"/>
    </source>
</evidence>
<name>A0ACB5TXW8_CANBO</name>
<sequence length="417" mass="47199">MFASRVFQRRFSVSYKSHLRSTSSQLSESISTVLVTPGQGNFNVDSLALFNKYKDLPGVKALLAETDESLPIDITQYIRDLSVVKEISNLGKASPLQRTSIQQPLLILTSKITNEILKELHGVDLFNLPQQSELKPNFMIGHSLGEISSLVLQDHLCFENGLKLAHKRGKLMEEIILNSTENDSNKVVGVDNDNDNEAYTMMVLMFQSSIYQNLLKEMKKLSVLEDSNTVGISNINNFQQIVISGKKNLILKKIEELKINLAKNYIWKGRIRPIDLNVKVPFHHPILRPIQDELSDLFDEYLDLDEKLGIPVISNLNGQVTTTLKDQVANIVEVTSKPVLFVNCLEKSLSETILKNSNDKLSRIRFINFGPGNVTHGIISKFINDYKIVRKCDIKDRIENLSLDNETNIEQVSKLYN</sequence>
<comment type="caution">
    <text evidence="1">The sequence shown here is derived from an EMBL/GenBank/DDBJ whole genome shotgun (WGS) entry which is preliminary data.</text>
</comment>
<gene>
    <name evidence="1" type="ORF">Cboi01_000416000</name>
</gene>
<dbReference type="Proteomes" id="UP001165101">
    <property type="component" value="Unassembled WGS sequence"/>
</dbReference>
<accession>A0ACB5TXW8</accession>
<keyword evidence="2" id="KW-1185">Reference proteome</keyword>
<proteinExistence type="predicted"/>
<protein>
    <submittedName>
        <fullName evidence="1">Unnamed protein product</fullName>
    </submittedName>
</protein>
<reference evidence="1" key="1">
    <citation type="submission" date="2023-04" db="EMBL/GenBank/DDBJ databases">
        <title>Candida boidinii NBRC 1967.</title>
        <authorList>
            <person name="Ichikawa N."/>
            <person name="Sato H."/>
            <person name="Tonouchi N."/>
        </authorList>
    </citation>
    <scope>NUCLEOTIDE SEQUENCE</scope>
    <source>
        <strain evidence="1">NBRC 1967</strain>
    </source>
</reference>